<sequence length="391" mass="44394">MSTVSKLNGIASVGDQKTKIAQYRDLLNEIFAAQKAEDFNAFVDHMVSEDTPLVISRQILQNFAQILKDLPTELHKTVATYALAKLQPRVVAFEEQVSIIREHLASVYQDEEEWAEAAACLRAIPLDTGNRVLDPEYKVNIYVKIAQLYLEDDEAVQAETFLNRASILIPDCKEANLHMRYKVCFARIMDYKRRFLEASSRYYELSQIVGERERLDALKCAVTCAILANAGPQRSRVLATLYKDERCSKIDIYDILEKMYLERVLRKPEVQKFAADLKPHQMALLSDGSTVLDRAVIEHNLLSASKIYNNITFSELGSLLEITPEKAEQVAARMMVESRLQGSIDQIDKLIQFETDGGSLNLWDKHIEGACHTINVIVENLGTKYPQFIQS</sequence>
<dbReference type="SUPFAM" id="SSF46785">
    <property type="entry name" value="Winged helix' DNA-binding domain"/>
    <property type="match status" value="1"/>
</dbReference>
<feature type="domain" description="PCI" evidence="8">
    <location>
        <begin position="191"/>
        <end position="358"/>
    </location>
</feature>
<dbReference type="InterPro" id="IPR000717">
    <property type="entry name" value="PCI_dom"/>
</dbReference>
<dbReference type="PROSITE" id="PS50250">
    <property type="entry name" value="PCI"/>
    <property type="match status" value="1"/>
</dbReference>
<evidence type="ECO:0000313" key="10">
    <source>
        <dbReference type="Proteomes" id="UP000011083"/>
    </source>
</evidence>
<dbReference type="FunFam" id="1.10.10.10:FF:000190">
    <property type="entry name" value="COP9 signalosome complex subunit 4"/>
    <property type="match status" value="1"/>
</dbReference>
<dbReference type="OrthoDB" id="295656at2759"/>
<comment type="subcellular location">
    <subcellularLocation>
        <location evidence="2">Cytoplasm</location>
    </subcellularLocation>
    <subcellularLocation>
        <location evidence="1">Nucleus</location>
    </subcellularLocation>
</comment>
<dbReference type="Pfam" id="PF01399">
    <property type="entry name" value="PCI"/>
    <property type="match status" value="1"/>
</dbReference>
<dbReference type="InterPro" id="IPR036388">
    <property type="entry name" value="WH-like_DNA-bd_sf"/>
</dbReference>
<dbReference type="GO" id="GO:0008180">
    <property type="term" value="C:COP9 signalosome"/>
    <property type="evidence" value="ECO:0007669"/>
    <property type="project" value="UniProtKB-KW"/>
</dbReference>
<evidence type="ECO:0000313" key="9">
    <source>
        <dbReference type="EMBL" id="ELR19636.1"/>
    </source>
</evidence>
<evidence type="ECO:0000256" key="2">
    <source>
        <dbReference type="ARBA" id="ARBA00004496"/>
    </source>
</evidence>
<dbReference type="KEGG" id="acan:ACA1_198570"/>
<protein>
    <recommendedName>
        <fullName evidence="4">COP9 signalosome complex subunit 4</fullName>
    </recommendedName>
</protein>
<dbReference type="InterPro" id="IPR040134">
    <property type="entry name" value="PSMD12/CSN4"/>
</dbReference>
<proteinExistence type="inferred from homology"/>
<dbReference type="EMBL" id="KB007932">
    <property type="protein sequence ID" value="ELR19636.1"/>
    <property type="molecule type" value="Genomic_DNA"/>
</dbReference>
<reference evidence="9 10" key="1">
    <citation type="journal article" date="2013" name="Genome Biol.">
        <title>Genome of Acanthamoeba castellanii highlights extensive lateral gene transfer and early evolution of tyrosine kinase signaling.</title>
        <authorList>
            <person name="Clarke M."/>
            <person name="Lohan A.J."/>
            <person name="Liu B."/>
            <person name="Lagkouvardos I."/>
            <person name="Roy S."/>
            <person name="Zafar N."/>
            <person name="Bertelli C."/>
            <person name="Schilde C."/>
            <person name="Kianianmomeni A."/>
            <person name="Burglin T.R."/>
            <person name="Frech C."/>
            <person name="Turcotte B."/>
            <person name="Kopec K.O."/>
            <person name="Synnott J.M."/>
            <person name="Choo C."/>
            <person name="Paponov I."/>
            <person name="Finkler A."/>
            <person name="Soon Heng Tan C."/>
            <person name="Hutchins A.P."/>
            <person name="Weinmeier T."/>
            <person name="Rattei T."/>
            <person name="Chu J.S."/>
            <person name="Gimenez G."/>
            <person name="Irimia M."/>
            <person name="Rigden D.J."/>
            <person name="Fitzpatrick D.A."/>
            <person name="Lorenzo-Morales J."/>
            <person name="Bateman A."/>
            <person name="Chiu C.H."/>
            <person name="Tang P."/>
            <person name="Hegemann P."/>
            <person name="Fromm H."/>
            <person name="Raoult D."/>
            <person name="Greub G."/>
            <person name="Miranda-Saavedra D."/>
            <person name="Chen N."/>
            <person name="Nash P."/>
            <person name="Ginger M.L."/>
            <person name="Horn M."/>
            <person name="Schaap P."/>
            <person name="Caler L."/>
            <person name="Loftus B."/>
        </authorList>
    </citation>
    <scope>NUCLEOTIDE SEQUENCE [LARGE SCALE GENOMIC DNA]</scope>
    <source>
        <strain evidence="9 10">Neff</strain>
    </source>
</reference>
<keyword evidence="7" id="KW-0539">Nucleus</keyword>
<organism evidence="9 10">
    <name type="scientific">Acanthamoeba castellanii (strain ATCC 30010 / Neff)</name>
    <dbReference type="NCBI Taxonomy" id="1257118"/>
    <lineage>
        <taxon>Eukaryota</taxon>
        <taxon>Amoebozoa</taxon>
        <taxon>Discosea</taxon>
        <taxon>Longamoebia</taxon>
        <taxon>Centramoebida</taxon>
        <taxon>Acanthamoebidae</taxon>
        <taxon>Acanthamoeba</taxon>
    </lineage>
</organism>
<dbReference type="OMA" id="KNIMHTV"/>
<dbReference type="PANTHER" id="PTHR10855:SF2">
    <property type="entry name" value="COP9 SIGNALOSOME COMPLEX SUBUNIT 4"/>
    <property type="match status" value="1"/>
</dbReference>
<keyword evidence="6" id="KW-0736">Signalosome</keyword>
<keyword evidence="5" id="KW-0963">Cytoplasm</keyword>
<dbReference type="Gene3D" id="1.10.10.10">
    <property type="entry name" value="Winged helix-like DNA-binding domain superfamily/Winged helix DNA-binding domain"/>
    <property type="match status" value="1"/>
</dbReference>
<gene>
    <name evidence="9" type="ORF">ACA1_198570</name>
</gene>
<evidence type="ECO:0000256" key="5">
    <source>
        <dbReference type="ARBA" id="ARBA00022490"/>
    </source>
</evidence>
<evidence type="ECO:0000256" key="6">
    <source>
        <dbReference type="ARBA" id="ARBA00022790"/>
    </source>
</evidence>
<dbReference type="PANTHER" id="PTHR10855">
    <property type="entry name" value="26S PROTEASOME NON-ATPASE REGULATORY SUBUNIT 12/COP9 SIGNALOSOME COMPLEX SUBUNIT 4"/>
    <property type="match status" value="1"/>
</dbReference>
<evidence type="ECO:0000256" key="7">
    <source>
        <dbReference type="ARBA" id="ARBA00023242"/>
    </source>
</evidence>
<accession>L8H5C2</accession>
<dbReference type="InterPro" id="IPR054559">
    <property type="entry name" value="PSMD12-CSN4-like_N"/>
</dbReference>
<evidence type="ECO:0000256" key="1">
    <source>
        <dbReference type="ARBA" id="ARBA00004123"/>
    </source>
</evidence>
<dbReference type="STRING" id="1257118.L8H5C2"/>
<dbReference type="InterPro" id="IPR036390">
    <property type="entry name" value="WH_DNA-bd_sf"/>
</dbReference>
<comment type="similarity">
    <text evidence="3">Belongs to the CSN4 family.</text>
</comment>
<evidence type="ECO:0000256" key="3">
    <source>
        <dbReference type="ARBA" id="ARBA00010417"/>
    </source>
</evidence>
<keyword evidence="10" id="KW-1185">Reference proteome</keyword>
<dbReference type="AlphaFoldDB" id="L8H5C2"/>
<dbReference type="Proteomes" id="UP000011083">
    <property type="component" value="Unassembled WGS sequence"/>
</dbReference>
<dbReference type="VEuPathDB" id="AmoebaDB:ACA1_198570"/>
<name>L8H5C2_ACACF</name>
<dbReference type="GeneID" id="14920460"/>
<evidence type="ECO:0000256" key="4">
    <source>
        <dbReference type="ARBA" id="ARBA00014881"/>
    </source>
</evidence>
<dbReference type="RefSeq" id="XP_004341728.1">
    <property type="nucleotide sequence ID" value="XM_004341680.1"/>
</dbReference>
<evidence type="ECO:0000259" key="8">
    <source>
        <dbReference type="PROSITE" id="PS50250"/>
    </source>
</evidence>
<dbReference type="GO" id="GO:0005829">
    <property type="term" value="C:cytosol"/>
    <property type="evidence" value="ECO:0007669"/>
    <property type="project" value="TreeGrafter"/>
</dbReference>
<dbReference type="SMART" id="SM00088">
    <property type="entry name" value="PINT"/>
    <property type="match status" value="1"/>
</dbReference>
<dbReference type="Pfam" id="PF22241">
    <property type="entry name" value="PSMD12-CSN4_N"/>
    <property type="match status" value="1"/>
</dbReference>